<evidence type="ECO:0000313" key="3">
    <source>
        <dbReference type="EMBL" id="GLC53954.1"/>
    </source>
</evidence>
<dbReference type="Proteomes" id="UP001165080">
    <property type="component" value="Unassembled WGS sequence"/>
</dbReference>
<dbReference type="EMBL" id="BRXU01000009">
    <property type="protein sequence ID" value="GLC53954.1"/>
    <property type="molecule type" value="Genomic_DNA"/>
</dbReference>
<dbReference type="CDD" id="cd02947">
    <property type="entry name" value="TRX_family"/>
    <property type="match status" value="1"/>
</dbReference>
<protein>
    <recommendedName>
        <fullName evidence="2">Thioredoxin domain-containing protein</fullName>
    </recommendedName>
</protein>
<gene>
    <name evidence="3" type="primary">PLEST010979</name>
    <name evidence="3" type="ORF">PLESTB_000808100</name>
</gene>
<dbReference type="AlphaFoldDB" id="A0A9W6F2K8"/>
<dbReference type="Gene3D" id="3.40.30.10">
    <property type="entry name" value="Glutaredoxin"/>
    <property type="match status" value="1"/>
</dbReference>
<dbReference type="PROSITE" id="PS51352">
    <property type="entry name" value="THIOREDOXIN_2"/>
    <property type="match status" value="1"/>
</dbReference>
<dbReference type="PRINTS" id="PR00421">
    <property type="entry name" value="THIOREDOXIN"/>
</dbReference>
<dbReference type="SUPFAM" id="SSF52833">
    <property type="entry name" value="Thioredoxin-like"/>
    <property type="match status" value="1"/>
</dbReference>
<name>A0A9W6F2K8_9CHLO</name>
<comment type="caution">
    <text evidence="3">The sequence shown here is derived from an EMBL/GenBank/DDBJ whole genome shotgun (WGS) entry which is preliminary data.</text>
</comment>
<keyword evidence="4" id="KW-1185">Reference proteome</keyword>
<proteinExistence type="predicted"/>
<reference evidence="3 4" key="1">
    <citation type="journal article" date="2023" name="Commun. Biol.">
        <title>Reorganization of the ancestral sex-determining regions during the evolution of trioecy in Pleodorina starrii.</title>
        <authorList>
            <person name="Takahashi K."/>
            <person name="Suzuki S."/>
            <person name="Kawai-Toyooka H."/>
            <person name="Yamamoto K."/>
            <person name="Hamaji T."/>
            <person name="Ootsuki R."/>
            <person name="Yamaguchi H."/>
            <person name="Kawachi M."/>
            <person name="Higashiyama T."/>
            <person name="Nozaki H."/>
        </authorList>
    </citation>
    <scope>NUCLEOTIDE SEQUENCE [LARGE SCALE GENOMIC DNA]</scope>
    <source>
        <strain evidence="3 4">NIES-4479</strain>
    </source>
</reference>
<dbReference type="OrthoDB" id="10263751at2759"/>
<evidence type="ECO:0000256" key="1">
    <source>
        <dbReference type="ARBA" id="ARBA00023157"/>
    </source>
</evidence>
<dbReference type="PANTHER" id="PTHR46115">
    <property type="entry name" value="THIOREDOXIN-LIKE PROTEIN 1"/>
    <property type="match status" value="1"/>
</dbReference>
<dbReference type="Pfam" id="PF00085">
    <property type="entry name" value="Thioredoxin"/>
    <property type="match status" value="1"/>
</dbReference>
<dbReference type="InterPro" id="IPR013766">
    <property type="entry name" value="Thioredoxin_domain"/>
</dbReference>
<organism evidence="3 4">
    <name type="scientific">Pleodorina starrii</name>
    <dbReference type="NCBI Taxonomy" id="330485"/>
    <lineage>
        <taxon>Eukaryota</taxon>
        <taxon>Viridiplantae</taxon>
        <taxon>Chlorophyta</taxon>
        <taxon>core chlorophytes</taxon>
        <taxon>Chlorophyceae</taxon>
        <taxon>CS clade</taxon>
        <taxon>Chlamydomonadales</taxon>
        <taxon>Volvocaceae</taxon>
        <taxon>Pleodorina</taxon>
    </lineage>
</organism>
<sequence>MSALWTPSSQAAAGVRTGRVERSCVRAMAVALPRKPMSARRPARTENATLASMPVTTDVAAAPAKVVHVIQAEEYHAFLSEHADKLVTMDFYAVWCGPCKMIAPELDRMAAEADPSKLVFAKLDCGASNESKKLAMSLGIKALPTFHLYKNSKLVDSMTGAKVKSLAELIDKHM</sequence>
<evidence type="ECO:0000313" key="4">
    <source>
        <dbReference type="Proteomes" id="UP001165080"/>
    </source>
</evidence>
<keyword evidence="1" id="KW-1015">Disulfide bond</keyword>
<accession>A0A9W6F2K8</accession>
<dbReference type="InterPro" id="IPR036249">
    <property type="entry name" value="Thioredoxin-like_sf"/>
</dbReference>
<feature type="domain" description="Thioredoxin" evidence="2">
    <location>
        <begin position="56"/>
        <end position="174"/>
    </location>
</feature>
<evidence type="ECO:0000259" key="2">
    <source>
        <dbReference type="PROSITE" id="PS51352"/>
    </source>
</evidence>